<reference evidence="6 7" key="1">
    <citation type="submission" date="2018-08" db="EMBL/GenBank/DDBJ databases">
        <title>Horizontal acquisition of hydrogen conversion ability and other habitat adaptations in Hydrogenovibrio crunogenus strains.</title>
        <authorList>
            <person name="Gonnella G."/>
            <person name="Adam N."/>
            <person name="Perner M."/>
        </authorList>
    </citation>
    <scope>NUCLEOTIDE SEQUENCE [LARGE SCALE GENOMIC DNA]</scope>
    <source>
        <strain evidence="6 7">SP-41</strain>
    </source>
</reference>
<proteinExistence type="inferred from homology"/>
<protein>
    <recommendedName>
        <fullName evidence="4">Phosphoribosylglycinamide formyltransferase</fullName>
        <ecNumber evidence="4">2.1.2.2</ecNumber>
    </recommendedName>
    <alternativeName>
        <fullName evidence="4">5'-phosphoribosylglycinamide transformylase</fullName>
    </alternativeName>
    <alternativeName>
        <fullName evidence="4">GAR transformylase</fullName>
        <shortName evidence="4">GART</shortName>
    </alternativeName>
</protein>
<feature type="active site" description="Proton donor" evidence="4">
    <location>
        <position position="110"/>
    </location>
</feature>
<evidence type="ECO:0000256" key="2">
    <source>
        <dbReference type="ARBA" id="ARBA00022679"/>
    </source>
</evidence>
<dbReference type="NCBIfam" id="TIGR00639">
    <property type="entry name" value="PurN"/>
    <property type="match status" value="1"/>
</dbReference>
<evidence type="ECO:0000313" key="7">
    <source>
        <dbReference type="Proteomes" id="UP000296201"/>
    </source>
</evidence>
<dbReference type="Gene3D" id="3.40.50.170">
    <property type="entry name" value="Formyl transferase, N-terminal domain"/>
    <property type="match status" value="1"/>
</dbReference>
<evidence type="ECO:0000256" key="4">
    <source>
        <dbReference type="HAMAP-Rule" id="MF_01930"/>
    </source>
</evidence>
<evidence type="ECO:0000313" key="6">
    <source>
        <dbReference type="EMBL" id="QBZ83068.1"/>
    </source>
</evidence>
<name>A0A4P7NZE5_9GAMM</name>
<comment type="catalytic activity">
    <reaction evidence="4">
        <text>N(1)-(5-phospho-beta-D-ribosyl)glycinamide + (6R)-10-formyltetrahydrofolate = N(2)-formyl-N(1)-(5-phospho-beta-D-ribosyl)glycinamide + (6S)-5,6,7,8-tetrahydrofolate + H(+)</text>
        <dbReference type="Rhea" id="RHEA:15053"/>
        <dbReference type="ChEBI" id="CHEBI:15378"/>
        <dbReference type="ChEBI" id="CHEBI:57453"/>
        <dbReference type="ChEBI" id="CHEBI:143788"/>
        <dbReference type="ChEBI" id="CHEBI:147286"/>
        <dbReference type="ChEBI" id="CHEBI:195366"/>
        <dbReference type="EC" id="2.1.2.2"/>
    </reaction>
</comment>
<evidence type="ECO:0000256" key="3">
    <source>
        <dbReference type="ARBA" id="ARBA00022755"/>
    </source>
</evidence>
<keyword evidence="7" id="KW-1185">Reference proteome</keyword>
<dbReference type="GO" id="GO:0006189">
    <property type="term" value="P:'de novo' IMP biosynthetic process"/>
    <property type="evidence" value="ECO:0007669"/>
    <property type="project" value="UniProtKB-UniRule"/>
</dbReference>
<dbReference type="InterPro" id="IPR004607">
    <property type="entry name" value="GART"/>
</dbReference>
<comment type="pathway">
    <text evidence="1 4">Purine metabolism; IMP biosynthesis via de novo pathway; N(2)-formyl-N(1)-(5-phospho-D-ribosyl)glycinamide from N(1)-(5-phospho-D-ribosyl)glycinamide (10-formyl THF route): step 1/1.</text>
</comment>
<comment type="function">
    <text evidence="4">Catalyzes the transfer of a formyl group from 10-formyltetrahydrofolate to 5-phospho-ribosyl-glycinamide (GAR), producing 5-phospho-ribosyl-N-formylglycinamide (FGAR) and tetrahydrofolate.</text>
</comment>
<dbReference type="UniPathway" id="UPA00074">
    <property type="reaction ID" value="UER00126"/>
</dbReference>
<dbReference type="EC" id="2.1.2.2" evidence="4"/>
<dbReference type="Proteomes" id="UP000296201">
    <property type="component" value="Chromosome"/>
</dbReference>
<dbReference type="GO" id="GO:0004644">
    <property type="term" value="F:phosphoribosylglycinamide formyltransferase activity"/>
    <property type="evidence" value="ECO:0007669"/>
    <property type="project" value="UniProtKB-UniRule"/>
</dbReference>
<feature type="binding site" evidence="4">
    <location>
        <begin position="91"/>
        <end position="94"/>
    </location>
    <ligand>
        <name>(6R)-10-formyltetrahydrofolate</name>
        <dbReference type="ChEBI" id="CHEBI:195366"/>
    </ligand>
</feature>
<dbReference type="AlphaFoldDB" id="A0A4P7NZE5"/>
<organism evidence="6 7">
    <name type="scientific">Hydrogenovibrio crunogenus</name>
    <dbReference type="NCBI Taxonomy" id="39765"/>
    <lineage>
        <taxon>Bacteria</taxon>
        <taxon>Pseudomonadati</taxon>
        <taxon>Pseudomonadota</taxon>
        <taxon>Gammaproteobacteria</taxon>
        <taxon>Thiotrichales</taxon>
        <taxon>Piscirickettsiaceae</taxon>
        <taxon>Hydrogenovibrio</taxon>
    </lineage>
</organism>
<dbReference type="OrthoDB" id="9806170at2"/>
<keyword evidence="3 4" id="KW-0658">Purine biosynthesis</keyword>
<dbReference type="PANTHER" id="PTHR43369">
    <property type="entry name" value="PHOSPHORIBOSYLGLYCINAMIDE FORMYLTRANSFERASE"/>
    <property type="match status" value="1"/>
</dbReference>
<sequence>MTTKMRIAVLISGKGSNLQALIDQADQAQYEIGLVLSNRPHAEGLQKAKKAGIPTAILDHAQFDSREAFDTAMIQIIDSHKIEAVILAGFMRILTPIFTDHFLGRMLNIHPSLLPKYPGLNTHQRALEAHDKEHGLSIHFVTSELDGGPVILQAKIAITQDDTIDSLQKKVQVQEHIAYPLVTNWLASGDLMFKNNQVWYKNTPLTTPIQLTEL</sequence>
<dbReference type="InterPro" id="IPR036477">
    <property type="entry name" value="Formyl_transf_N_sf"/>
</dbReference>
<feature type="binding site" evidence="4">
    <location>
        <position position="108"/>
    </location>
    <ligand>
        <name>(6R)-10-formyltetrahydrofolate</name>
        <dbReference type="ChEBI" id="CHEBI:195366"/>
    </ligand>
</feature>
<dbReference type="SUPFAM" id="SSF53328">
    <property type="entry name" value="Formyltransferase"/>
    <property type="match status" value="1"/>
</dbReference>
<gene>
    <name evidence="4 6" type="primary">purN</name>
    <name evidence="6" type="ORF">GHNINEIG_01109</name>
</gene>
<feature type="binding site" evidence="4">
    <location>
        <begin position="15"/>
        <end position="17"/>
    </location>
    <ligand>
        <name>N(1)-(5-phospho-beta-D-ribosyl)glycinamide</name>
        <dbReference type="ChEBI" id="CHEBI:143788"/>
    </ligand>
</feature>
<feature type="site" description="Raises pKa of active site His" evidence="4">
    <location>
        <position position="146"/>
    </location>
</feature>
<dbReference type="EMBL" id="CP032096">
    <property type="protein sequence ID" value="QBZ83068.1"/>
    <property type="molecule type" value="Genomic_DNA"/>
</dbReference>
<comment type="similarity">
    <text evidence="4">Belongs to the GART family.</text>
</comment>
<feature type="binding site" evidence="4">
    <location>
        <position position="66"/>
    </location>
    <ligand>
        <name>(6R)-10-formyltetrahydrofolate</name>
        <dbReference type="ChEBI" id="CHEBI:195366"/>
    </ligand>
</feature>
<dbReference type="Pfam" id="PF00551">
    <property type="entry name" value="Formyl_trans_N"/>
    <property type="match status" value="1"/>
</dbReference>
<dbReference type="InterPro" id="IPR002376">
    <property type="entry name" value="Formyl_transf_N"/>
</dbReference>
<evidence type="ECO:0000256" key="1">
    <source>
        <dbReference type="ARBA" id="ARBA00005054"/>
    </source>
</evidence>
<evidence type="ECO:0000259" key="5">
    <source>
        <dbReference type="Pfam" id="PF00551"/>
    </source>
</evidence>
<dbReference type="PANTHER" id="PTHR43369:SF2">
    <property type="entry name" value="PHOSPHORIBOSYLGLYCINAMIDE FORMYLTRANSFERASE"/>
    <property type="match status" value="1"/>
</dbReference>
<feature type="domain" description="Formyl transferase N-terminal" evidence="5">
    <location>
        <begin position="5"/>
        <end position="182"/>
    </location>
</feature>
<dbReference type="HAMAP" id="MF_01930">
    <property type="entry name" value="PurN"/>
    <property type="match status" value="1"/>
</dbReference>
<dbReference type="GO" id="GO:0005829">
    <property type="term" value="C:cytosol"/>
    <property type="evidence" value="ECO:0007669"/>
    <property type="project" value="TreeGrafter"/>
</dbReference>
<keyword evidence="2 4" id="KW-0808">Transferase</keyword>
<dbReference type="CDD" id="cd08645">
    <property type="entry name" value="FMT_core_GART"/>
    <property type="match status" value="1"/>
</dbReference>
<accession>A0A4P7NZE5</accession>